<gene>
    <name evidence="2" type="ORF">Tci_702764</name>
</gene>
<dbReference type="InterPro" id="IPR039537">
    <property type="entry name" value="Retrotran_Ty1/copia-like"/>
</dbReference>
<dbReference type="AlphaFoldDB" id="A0A699L8N0"/>
<evidence type="ECO:0000259" key="1">
    <source>
        <dbReference type="PROSITE" id="PS50994"/>
    </source>
</evidence>
<dbReference type="EMBL" id="BKCJ010598375">
    <property type="protein sequence ID" value="GFB30793.1"/>
    <property type="molecule type" value="Genomic_DNA"/>
</dbReference>
<dbReference type="InterPro" id="IPR025724">
    <property type="entry name" value="GAG-pre-integrase_dom"/>
</dbReference>
<dbReference type="GO" id="GO:0003676">
    <property type="term" value="F:nucleic acid binding"/>
    <property type="evidence" value="ECO:0007669"/>
    <property type="project" value="InterPro"/>
</dbReference>
<dbReference type="InterPro" id="IPR036397">
    <property type="entry name" value="RNaseH_sf"/>
</dbReference>
<dbReference type="PANTHER" id="PTHR42648">
    <property type="entry name" value="TRANSPOSASE, PUTATIVE-RELATED"/>
    <property type="match status" value="1"/>
</dbReference>
<dbReference type="PROSITE" id="PS50994">
    <property type="entry name" value="INTEGRASE"/>
    <property type="match status" value="1"/>
</dbReference>
<name>A0A699L8N0_TANCI</name>
<sequence length="321" mass="35893">QPHRHVVPPAVLTNSRKVLLNAARPVTAAVSKPQGNPQNALKDKGVIDSGCSRHMTGNMSYLSDFEAINGGYAAFGGNPKRGKITDTECLVLSPEFKLPDESHVLLRVPRENNMYNVDLKSIVPSRDLTCLFAKEALDESNLWHRRLGHINFKTMNKLVKEIKREFSVARTPQQNGIAERKNMTLIEAARTMLVDSLLPLPFWAKAVNTACYVQNKVLVTKPHNKTPYELLHSRTHSIGFMRPFGCPVTILNTLDFMGKFDGKVDEGFLVGYSVSSKAFRVFNRRTIIVQETLHINFLENKPNVAGSGPTWLFDIDTVKPA</sequence>
<dbReference type="Pfam" id="PF25597">
    <property type="entry name" value="SH3_retrovirus"/>
    <property type="match status" value="1"/>
</dbReference>
<dbReference type="Gene3D" id="3.30.420.10">
    <property type="entry name" value="Ribonuclease H-like superfamily/Ribonuclease H"/>
    <property type="match status" value="1"/>
</dbReference>
<feature type="non-terminal residue" evidence="2">
    <location>
        <position position="1"/>
    </location>
</feature>
<proteinExistence type="predicted"/>
<dbReference type="InterPro" id="IPR012337">
    <property type="entry name" value="RNaseH-like_sf"/>
</dbReference>
<dbReference type="PANTHER" id="PTHR42648:SF32">
    <property type="entry name" value="RIBONUCLEASE H-LIKE DOMAIN, GAG-PRE-INTEGRASE DOMAIN PROTEIN-RELATED"/>
    <property type="match status" value="1"/>
</dbReference>
<dbReference type="InterPro" id="IPR001584">
    <property type="entry name" value="Integrase_cat-core"/>
</dbReference>
<dbReference type="Pfam" id="PF13976">
    <property type="entry name" value="gag_pre-integrs"/>
    <property type="match status" value="1"/>
</dbReference>
<comment type="caution">
    <text evidence="2">The sequence shown here is derived from an EMBL/GenBank/DDBJ whole genome shotgun (WGS) entry which is preliminary data.</text>
</comment>
<feature type="domain" description="Integrase catalytic" evidence="1">
    <location>
        <begin position="162"/>
        <end position="235"/>
    </location>
</feature>
<accession>A0A699L8N0</accession>
<organism evidence="2">
    <name type="scientific">Tanacetum cinerariifolium</name>
    <name type="common">Dalmatian daisy</name>
    <name type="synonym">Chrysanthemum cinerariifolium</name>
    <dbReference type="NCBI Taxonomy" id="118510"/>
    <lineage>
        <taxon>Eukaryota</taxon>
        <taxon>Viridiplantae</taxon>
        <taxon>Streptophyta</taxon>
        <taxon>Embryophyta</taxon>
        <taxon>Tracheophyta</taxon>
        <taxon>Spermatophyta</taxon>
        <taxon>Magnoliopsida</taxon>
        <taxon>eudicotyledons</taxon>
        <taxon>Gunneridae</taxon>
        <taxon>Pentapetalae</taxon>
        <taxon>asterids</taxon>
        <taxon>campanulids</taxon>
        <taxon>Asterales</taxon>
        <taxon>Asteraceae</taxon>
        <taxon>Asteroideae</taxon>
        <taxon>Anthemideae</taxon>
        <taxon>Anthemidinae</taxon>
        <taxon>Tanacetum</taxon>
    </lineage>
</organism>
<evidence type="ECO:0000313" key="2">
    <source>
        <dbReference type="EMBL" id="GFB30793.1"/>
    </source>
</evidence>
<dbReference type="SUPFAM" id="SSF53098">
    <property type="entry name" value="Ribonuclease H-like"/>
    <property type="match status" value="1"/>
</dbReference>
<dbReference type="GO" id="GO:0015074">
    <property type="term" value="P:DNA integration"/>
    <property type="evidence" value="ECO:0007669"/>
    <property type="project" value="InterPro"/>
</dbReference>
<reference evidence="2" key="1">
    <citation type="journal article" date="2019" name="Sci. Rep.">
        <title>Draft genome of Tanacetum cinerariifolium, the natural source of mosquito coil.</title>
        <authorList>
            <person name="Yamashiro T."/>
            <person name="Shiraishi A."/>
            <person name="Satake H."/>
            <person name="Nakayama K."/>
        </authorList>
    </citation>
    <scope>NUCLEOTIDE SEQUENCE</scope>
</reference>
<protein>
    <submittedName>
        <fullName evidence="2">Retrovirus-related Pol polyprotein from transposon TNT 1-94</fullName>
    </submittedName>
</protein>
<dbReference type="InterPro" id="IPR057670">
    <property type="entry name" value="SH3_retrovirus"/>
</dbReference>